<dbReference type="AlphaFoldDB" id="A0AAE1XFE3"/>
<gene>
    <name evidence="7" type="ORF">Sango_0114400</name>
</gene>
<dbReference type="GO" id="GO:0005634">
    <property type="term" value="C:nucleus"/>
    <property type="evidence" value="ECO:0007669"/>
    <property type="project" value="UniProtKB-SubCell"/>
</dbReference>
<keyword evidence="8" id="KW-1185">Reference proteome</keyword>
<feature type="compositionally biased region" description="Polar residues" evidence="5">
    <location>
        <begin position="312"/>
        <end position="326"/>
    </location>
</feature>
<reference evidence="7" key="2">
    <citation type="journal article" date="2024" name="Plant">
        <title>Genomic evolution and insights into agronomic trait innovations of Sesamum species.</title>
        <authorList>
            <person name="Miao H."/>
            <person name="Wang L."/>
            <person name="Qu L."/>
            <person name="Liu H."/>
            <person name="Sun Y."/>
            <person name="Le M."/>
            <person name="Wang Q."/>
            <person name="Wei S."/>
            <person name="Zheng Y."/>
            <person name="Lin W."/>
            <person name="Duan Y."/>
            <person name="Cao H."/>
            <person name="Xiong S."/>
            <person name="Wang X."/>
            <person name="Wei L."/>
            <person name="Li C."/>
            <person name="Ma Q."/>
            <person name="Ju M."/>
            <person name="Zhao R."/>
            <person name="Li G."/>
            <person name="Mu C."/>
            <person name="Tian Q."/>
            <person name="Mei H."/>
            <person name="Zhang T."/>
            <person name="Gao T."/>
            <person name="Zhang H."/>
        </authorList>
    </citation>
    <scope>NUCLEOTIDE SEQUENCE</scope>
    <source>
        <strain evidence="7">K16</strain>
    </source>
</reference>
<evidence type="ECO:0000313" key="7">
    <source>
        <dbReference type="EMBL" id="KAK4410414.1"/>
    </source>
</evidence>
<keyword evidence="6" id="KW-0472">Membrane</keyword>
<feature type="region of interest" description="Disordered" evidence="5">
    <location>
        <begin position="1"/>
        <end position="54"/>
    </location>
</feature>
<dbReference type="Gene3D" id="4.10.280.10">
    <property type="entry name" value="Helix-loop-helix DNA-binding domain"/>
    <property type="match status" value="1"/>
</dbReference>
<keyword evidence="2" id="KW-0805">Transcription regulation</keyword>
<evidence type="ECO:0000256" key="1">
    <source>
        <dbReference type="ARBA" id="ARBA00004123"/>
    </source>
</evidence>
<protein>
    <submittedName>
        <fullName evidence="7">Transcription factor BIM2</fullName>
    </submittedName>
</protein>
<dbReference type="PANTHER" id="PTHR46412:SF6">
    <property type="entry name" value="TRANSCRIPTION FACTOR BIM2"/>
    <property type="match status" value="1"/>
</dbReference>
<evidence type="ECO:0000256" key="4">
    <source>
        <dbReference type="ARBA" id="ARBA00023242"/>
    </source>
</evidence>
<reference evidence="7" key="1">
    <citation type="submission" date="2020-06" db="EMBL/GenBank/DDBJ databases">
        <authorList>
            <person name="Li T."/>
            <person name="Hu X."/>
            <person name="Zhang T."/>
            <person name="Song X."/>
            <person name="Zhang H."/>
            <person name="Dai N."/>
            <person name="Sheng W."/>
            <person name="Hou X."/>
            <person name="Wei L."/>
        </authorList>
    </citation>
    <scope>NUCLEOTIDE SEQUENCE</scope>
    <source>
        <strain evidence="7">K16</strain>
        <tissue evidence="7">Leaf</tissue>
    </source>
</reference>
<accession>A0AAE1XFE3</accession>
<keyword evidence="6" id="KW-0812">Transmembrane</keyword>
<keyword evidence="6" id="KW-1133">Transmembrane helix</keyword>
<keyword evidence="3" id="KW-0804">Transcription</keyword>
<dbReference type="Proteomes" id="UP001289374">
    <property type="component" value="Unassembled WGS sequence"/>
</dbReference>
<keyword evidence="4" id="KW-0539">Nucleus</keyword>
<dbReference type="EMBL" id="JACGWL010000001">
    <property type="protein sequence ID" value="KAK4410414.1"/>
    <property type="molecule type" value="Genomic_DNA"/>
</dbReference>
<comment type="caution">
    <text evidence="7">The sequence shown here is derived from an EMBL/GenBank/DDBJ whole genome shotgun (WGS) entry which is preliminary data.</text>
</comment>
<dbReference type="GO" id="GO:0003700">
    <property type="term" value="F:DNA-binding transcription factor activity"/>
    <property type="evidence" value="ECO:0007669"/>
    <property type="project" value="InterPro"/>
</dbReference>
<evidence type="ECO:0000256" key="6">
    <source>
        <dbReference type="SAM" id="Phobius"/>
    </source>
</evidence>
<feature type="region of interest" description="Disordered" evidence="5">
    <location>
        <begin position="216"/>
        <end position="236"/>
    </location>
</feature>
<dbReference type="SUPFAM" id="SSF47459">
    <property type="entry name" value="HLH, helix-loop-helix DNA-binding domain"/>
    <property type="match status" value="1"/>
</dbReference>
<dbReference type="InterPro" id="IPR036638">
    <property type="entry name" value="HLH_DNA-bd_sf"/>
</dbReference>
<name>A0AAE1XFE3_9LAMI</name>
<dbReference type="InterPro" id="IPR044295">
    <property type="entry name" value="BIM1/2/3"/>
</dbReference>
<evidence type="ECO:0000256" key="3">
    <source>
        <dbReference type="ARBA" id="ARBA00023163"/>
    </source>
</evidence>
<proteinExistence type="predicted"/>
<dbReference type="PANTHER" id="PTHR46412">
    <property type="entry name" value="BES1-INTERACTING MYC-LIKE PROTEIN"/>
    <property type="match status" value="1"/>
</dbReference>
<comment type="subcellular location">
    <subcellularLocation>
        <location evidence="1">Nucleus</location>
    </subcellularLocation>
</comment>
<evidence type="ECO:0000313" key="8">
    <source>
        <dbReference type="Proteomes" id="UP001289374"/>
    </source>
</evidence>
<dbReference type="GO" id="GO:0046983">
    <property type="term" value="F:protein dimerization activity"/>
    <property type="evidence" value="ECO:0007669"/>
    <property type="project" value="InterPro"/>
</dbReference>
<feature type="compositionally biased region" description="Polar residues" evidence="5">
    <location>
        <begin position="227"/>
        <end position="236"/>
    </location>
</feature>
<evidence type="ECO:0000256" key="5">
    <source>
        <dbReference type="SAM" id="MobiDB-lite"/>
    </source>
</evidence>
<dbReference type="GO" id="GO:0006351">
    <property type="term" value="P:DNA-templated transcription"/>
    <property type="evidence" value="ECO:0007669"/>
    <property type="project" value="InterPro"/>
</dbReference>
<organism evidence="7 8">
    <name type="scientific">Sesamum angolense</name>
    <dbReference type="NCBI Taxonomy" id="2727404"/>
    <lineage>
        <taxon>Eukaryota</taxon>
        <taxon>Viridiplantae</taxon>
        <taxon>Streptophyta</taxon>
        <taxon>Embryophyta</taxon>
        <taxon>Tracheophyta</taxon>
        <taxon>Spermatophyta</taxon>
        <taxon>Magnoliopsida</taxon>
        <taxon>eudicotyledons</taxon>
        <taxon>Gunneridae</taxon>
        <taxon>Pentapetalae</taxon>
        <taxon>asterids</taxon>
        <taxon>lamiids</taxon>
        <taxon>Lamiales</taxon>
        <taxon>Pedaliaceae</taxon>
        <taxon>Sesamum</taxon>
    </lineage>
</organism>
<feature type="region of interest" description="Disordered" evidence="5">
    <location>
        <begin position="292"/>
        <end position="338"/>
    </location>
</feature>
<evidence type="ECO:0000256" key="2">
    <source>
        <dbReference type="ARBA" id="ARBA00023015"/>
    </source>
</evidence>
<sequence>MKSGKGHQEEEEEEEEEFGGKKDATPSANNAKDKKNSDKANAIRSKHSVTEQRRRSKINERGNFIWLLVCLPFFNGNGISYYYMLLRACQGDQYVQFLQEKVQKYEGSYQPWSSEPTKLMPWRNSHWRVQSFVGQAQTVKNGSGTGSIFPGRFDENSGAVPSTVEPFQQNPIESGHVRDTSCRSIDPQTELPNKAMGMAVPLQATLPISVANDGAFSHTLHGPPPNAQSTECPSAADSLNPQDELTIEGGTISISSIYSQGLLNSLTQALQSTGVDLSHASISVQINLGKRANRGSNPGISIPKDHGIPMPSGNQAIGTFQDASNSEDLDQAHKRRKI</sequence>
<feature type="transmembrane region" description="Helical" evidence="6">
    <location>
        <begin position="64"/>
        <end position="84"/>
    </location>
</feature>